<evidence type="ECO:0000256" key="4">
    <source>
        <dbReference type="ARBA" id="ARBA00022989"/>
    </source>
</evidence>
<evidence type="ECO:0000256" key="5">
    <source>
        <dbReference type="ARBA" id="ARBA00023136"/>
    </source>
</evidence>
<gene>
    <name evidence="8" type="ORF">CSSPTR1EN2_LOCUS14306</name>
</gene>
<organism evidence="8 9">
    <name type="scientific">Sphagnum troendelagicum</name>
    <dbReference type="NCBI Taxonomy" id="128251"/>
    <lineage>
        <taxon>Eukaryota</taxon>
        <taxon>Viridiplantae</taxon>
        <taxon>Streptophyta</taxon>
        <taxon>Embryophyta</taxon>
        <taxon>Bryophyta</taxon>
        <taxon>Sphagnophytina</taxon>
        <taxon>Sphagnopsida</taxon>
        <taxon>Sphagnales</taxon>
        <taxon>Sphagnaceae</taxon>
        <taxon>Sphagnum</taxon>
    </lineage>
</organism>
<evidence type="ECO:0000256" key="2">
    <source>
        <dbReference type="ARBA" id="ARBA00007322"/>
    </source>
</evidence>
<feature type="transmembrane region" description="Helical" evidence="7">
    <location>
        <begin position="263"/>
        <end position="280"/>
    </location>
</feature>
<comment type="similarity">
    <text evidence="2">Belongs to the PER33/POM33 family.</text>
</comment>
<name>A0ABP0UCV7_9BRYO</name>
<evidence type="ECO:0000256" key="3">
    <source>
        <dbReference type="ARBA" id="ARBA00022692"/>
    </source>
</evidence>
<dbReference type="Proteomes" id="UP001497512">
    <property type="component" value="Chromosome 3"/>
</dbReference>
<evidence type="ECO:0000256" key="7">
    <source>
        <dbReference type="SAM" id="Phobius"/>
    </source>
</evidence>
<evidence type="ECO:0000256" key="6">
    <source>
        <dbReference type="SAM" id="MobiDB-lite"/>
    </source>
</evidence>
<evidence type="ECO:0008006" key="10">
    <source>
        <dbReference type="Google" id="ProtNLM"/>
    </source>
</evidence>
<dbReference type="InterPro" id="IPR051645">
    <property type="entry name" value="PER33/POM33_regulator"/>
</dbReference>
<feature type="transmembrane region" description="Helical" evidence="7">
    <location>
        <begin position="127"/>
        <end position="147"/>
    </location>
</feature>
<evidence type="ECO:0000313" key="9">
    <source>
        <dbReference type="Proteomes" id="UP001497512"/>
    </source>
</evidence>
<comment type="subcellular location">
    <subcellularLocation>
        <location evidence="1">Membrane</location>
        <topology evidence="1">Multi-pass membrane protein</topology>
    </subcellularLocation>
</comment>
<dbReference type="EMBL" id="OZ019895">
    <property type="protein sequence ID" value="CAK9219081.1"/>
    <property type="molecule type" value="Genomic_DNA"/>
</dbReference>
<feature type="region of interest" description="Disordered" evidence="6">
    <location>
        <begin position="68"/>
        <end position="116"/>
    </location>
</feature>
<feature type="compositionally biased region" description="Low complexity" evidence="6">
    <location>
        <begin position="72"/>
        <end position="92"/>
    </location>
</feature>
<evidence type="ECO:0000256" key="1">
    <source>
        <dbReference type="ARBA" id="ARBA00004141"/>
    </source>
</evidence>
<protein>
    <recommendedName>
        <fullName evidence="10">Transmembrane protein 33</fullName>
    </recommendedName>
</protein>
<feature type="transmembrane region" description="Helical" evidence="7">
    <location>
        <begin position="153"/>
        <end position="170"/>
    </location>
</feature>
<feature type="compositionally biased region" description="Low complexity" evidence="6">
    <location>
        <begin position="101"/>
        <end position="116"/>
    </location>
</feature>
<keyword evidence="3 7" id="KW-0812">Transmembrane</keyword>
<dbReference type="InterPro" id="IPR005344">
    <property type="entry name" value="TMEM33/Pom33"/>
</dbReference>
<keyword evidence="9" id="KW-1185">Reference proteome</keyword>
<keyword evidence="5 7" id="KW-0472">Membrane</keyword>
<dbReference type="PANTHER" id="PTHR12703">
    <property type="entry name" value="TRANSMEMBRANE PROTEIN 33"/>
    <property type="match status" value="1"/>
</dbReference>
<feature type="transmembrane region" description="Helical" evidence="7">
    <location>
        <begin position="191"/>
        <end position="211"/>
    </location>
</feature>
<proteinExistence type="inferred from homology"/>
<evidence type="ECO:0000313" key="8">
    <source>
        <dbReference type="EMBL" id="CAK9219081.1"/>
    </source>
</evidence>
<sequence length="344" mass="38990">MAGGGGPEGQQEKKAAAEGYAYEKDPRWADYWSNVLIPQQHAGRPDVQRHFQLKFYQRYIDPELDVEPLSKTSSASQPSQPSQPSASTRQRPTGSQARATGSGMPRRPSPASAPSGTLRLDQKSFQFLNNAWVVVMAALAIFPLTPAGLSSRAYRFALLGSVIACAHSLYQQHQRPRTWNMQGLQAWMQSIVPSPDFLSFLFSTIFFSSFVPVRFAVIPVLCRSLEQVATFLRQNFSSTQLFKKYLEQPCVMLLNNMTAVRTMSTNAEIFIGFLLIFLFLTPQRNIVQALIYWQLLKLEYRAPSTSFYHQSTWAKIGSVVNPLIRQYARFLERPLGYARNWFLN</sequence>
<reference evidence="8" key="1">
    <citation type="submission" date="2024-02" db="EMBL/GenBank/DDBJ databases">
        <authorList>
            <consortium name="ELIXIR-Norway"/>
            <consortium name="Elixir Norway"/>
        </authorList>
    </citation>
    <scope>NUCLEOTIDE SEQUENCE</scope>
</reference>
<dbReference type="Pfam" id="PF03661">
    <property type="entry name" value="TMEM33_Pom33"/>
    <property type="match status" value="1"/>
</dbReference>
<accession>A0ABP0UCV7</accession>
<keyword evidence="4 7" id="KW-1133">Transmembrane helix</keyword>
<dbReference type="PANTHER" id="PTHR12703:SF4">
    <property type="entry name" value="TRANSMEMBRANE PROTEIN 33"/>
    <property type="match status" value="1"/>
</dbReference>